<name>I3XWJ3_SULBS</name>
<dbReference type="OrthoDB" id="5372181at2"/>
<dbReference type="Proteomes" id="UP000006176">
    <property type="component" value="Chromosome"/>
</dbReference>
<dbReference type="SMART" id="SM00267">
    <property type="entry name" value="GGDEF"/>
    <property type="match status" value="1"/>
</dbReference>
<feature type="transmembrane region" description="Helical" evidence="1">
    <location>
        <begin position="291"/>
        <end position="313"/>
    </location>
</feature>
<evidence type="ECO:0000313" key="4">
    <source>
        <dbReference type="EMBL" id="AFL68317.1"/>
    </source>
</evidence>
<evidence type="ECO:0000313" key="5">
    <source>
        <dbReference type="Proteomes" id="UP000006176"/>
    </source>
</evidence>
<gene>
    <name evidence="4" type="ordered locus">Sulba_1018</name>
</gene>
<dbReference type="Gene3D" id="3.30.450.20">
    <property type="entry name" value="PAS domain"/>
    <property type="match status" value="1"/>
</dbReference>
<dbReference type="Gene3D" id="3.20.20.450">
    <property type="entry name" value="EAL domain"/>
    <property type="match status" value="1"/>
</dbReference>
<keyword evidence="1" id="KW-0812">Transmembrane</keyword>
<dbReference type="GO" id="GO:0071111">
    <property type="term" value="F:cyclic-guanylate-specific phosphodiesterase activity"/>
    <property type="evidence" value="ECO:0007669"/>
    <property type="project" value="InterPro"/>
</dbReference>
<dbReference type="PROSITE" id="PS50883">
    <property type="entry name" value="EAL"/>
    <property type="match status" value="1"/>
</dbReference>
<dbReference type="KEGG" id="sba:Sulba_1018"/>
<sequence length="751" mass="86163">MALIQKNIWTIFYIILFSGTLFLGIASYNTWHSIDEKYATNQSNLVKLVGNATHSLFLSQEMMLDVLGKQVLKDKEPRILDDLLRLNPSVVAFGFVDVNGTYLYVNSKFDKTKLPNLRQNPLTKDSFEYTLASEKMILGNTYFIAGSGRWGIPIRKSIYDESGQILGVMTAGLGIEGAFKIYTENLSLGDYNKVTLIRERDAFVQFQSSNHKTPKEVYEAPLAESFLKAIFDGITEKYGISLETLKTNGNIYTAKIQHEANACIQIALKYDPRYELWILSQIDETQILHEFFYTFMSYVLIFLLMHGILFLLFRVIAHAENKRSNDLIFQATHDALTKLPNRAYFQQCMNDWIYQDSPPFSLLYMDLDHFKNVNDSFGHHFGDLVLIEFSKRILHVKSENSVVIRQGGDEFILLSYLVKDDELLAQAEKIMQEISKPYHIKQFNFVIGASIGIAKYPEHGKTLDMLLRASDIAMYEAKKYKNSVRFFASSMQEGYLNRVSLEQTLRQALNKQELYMVYQPQMDHYGVMYGVEALVRWQSEELGLVPPDKFIPVAEASGLMPKLGDFIMRRTLEEMKTFQEEMGTSFQVSLNISIKQFMEATFLEKLTHEIENVRLSNLVLCLEITESLFIEDIDYLLPLLQKIRAMGLYISMDDFGTGYSSLSILRKLPVDELKIDKSFVDTLLEDITAEKMVQNIITIGKNLDLAILAEGVETKEQEEKLKSLGCDRFQGYLYAKPLPYEALKSFVQAQK</sequence>
<dbReference type="CDD" id="cd01948">
    <property type="entry name" value="EAL"/>
    <property type="match status" value="1"/>
</dbReference>
<dbReference type="STRING" id="760154.Sulba_1018"/>
<dbReference type="PANTHER" id="PTHR33121:SF70">
    <property type="entry name" value="SIGNALING PROTEIN YKOW"/>
    <property type="match status" value="1"/>
</dbReference>
<dbReference type="PROSITE" id="PS50887">
    <property type="entry name" value="GGDEF"/>
    <property type="match status" value="1"/>
</dbReference>
<dbReference type="Gene3D" id="3.30.70.270">
    <property type="match status" value="1"/>
</dbReference>
<dbReference type="InterPro" id="IPR000160">
    <property type="entry name" value="GGDEF_dom"/>
</dbReference>
<feature type="transmembrane region" description="Helical" evidence="1">
    <location>
        <begin position="12"/>
        <end position="31"/>
    </location>
</feature>
<keyword evidence="1" id="KW-1133">Transmembrane helix</keyword>
<dbReference type="RefSeq" id="WP_014769196.1">
    <property type="nucleotide sequence ID" value="NC_018002.1"/>
</dbReference>
<dbReference type="InterPro" id="IPR043128">
    <property type="entry name" value="Rev_trsase/Diguanyl_cyclase"/>
</dbReference>
<organism evidence="4 5">
    <name type="scientific">Sulfurospirillum barnesii (strain ATCC 700032 / DSM 10660 / SES-3)</name>
    <dbReference type="NCBI Taxonomy" id="760154"/>
    <lineage>
        <taxon>Bacteria</taxon>
        <taxon>Pseudomonadati</taxon>
        <taxon>Campylobacterota</taxon>
        <taxon>Epsilonproteobacteria</taxon>
        <taxon>Campylobacterales</taxon>
        <taxon>Sulfurospirillaceae</taxon>
        <taxon>Sulfurospirillum</taxon>
    </lineage>
</organism>
<dbReference type="HOGENOM" id="CLU_000445_70_44_7"/>
<dbReference type="InterPro" id="IPR029787">
    <property type="entry name" value="Nucleotide_cyclase"/>
</dbReference>
<dbReference type="InterPro" id="IPR001633">
    <property type="entry name" value="EAL_dom"/>
</dbReference>
<keyword evidence="5" id="KW-1185">Reference proteome</keyword>
<dbReference type="CDD" id="cd18773">
    <property type="entry name" value="PDC1_HK_sensor"/>
    <property type="match status" value="1"/>
</dbReference>
<dbReference type="SMART" id="SM00052">
    <property type="entry name" value="EAL"/>
    <property type="match status" value="1"/>
</dbReference>
<evidence type="ECO:0000256" key="1">
    <source>
        <dbReference type="SAM" id="Phobius"/>
    </source>
</evidence>
<proteinExistence type="predicted"/>
<reference evidence="4 5" key="1">
    <citation type="submission" date="2012-06" db="EMBL/GenBank/DDBJ databases">
        <title>Complete sequence of Sulfurospirillum barnesii SES-3.</title>
        <authorList>
            <consortium name="US DOE Joint Genome Institute"/>
            <person name="Lucas S."/>
            <person name="Han J."/>
            <person name="Lapidus A."/>
            <person name="Cheng J.-F."/>
            <person name="Goodwin L."/>
            <person name="Pitluck S."/>
            <person name="Peters L."/>
            <person name="Ovchinnikova G."/>
            <person name="Lu M."/>
            <person name="Detter J.C."/>
            <person name="Han C."/>
            <person name="Tapia R."/>
            <person name="Land M."/>
            <person name="Hauser L."/>
            <person name="Kyrpides N."/>
            <person name="Ivanova N."/>
            <person name="Pagani I."/>
            <person name="Stolz J."/>
            <person name="Arkin A."/>
            <person name="Dehal P."/>
            <person name="Oremland R."/>
            <person name="Saltikov C."/>
            <person name="Basu P."/>
            <person name="Hollibaugh J."/>
            <person name="Newman D."/>
            <person name="Stolyar S."/>
            <person name="Hazen T."/>
            <person name="Woyke T."/>
        </authorList>
    </citation>
    <scope>NUCLEOTIDE SEQUENCE [LARGE SCALE GENOMIC DNA]</scope>
    <source>
        <strain evidence="5">ATCC 700032 / DSM 10660 / SES-3</strain>
    </source>
</reference>
<dbReference type="CDD" id="cd01949">
    <property type="entry name" value="GGDEF"/>
    <property type="match status" value="1"/>
</dbReference>
<dbReference type="PANTHER" id="PTHR33121">
    <property type="entry name" value="CYCLIC DI-GMP PHOSPHODIESTERASE PDEF"/>
    <property type="match status" value="1"/>
</dbReference>
<protein>
    <submittedName>
        <fullName evidence="4">Diguanylate cyclase (GGDEF) domain-containing protein</fullName>
    </submittedName>
</protein>
<dbReference type="InterPro" id="IPR050706">
    <property type="entry name" value="Cyclic-di-GMP_PDE-like"/>
</dbReference>
<feature type="domain" description="GGDEF" evidence="3">
    <location>
        <begin position="358"/>
        <end position="489"/>
    </location>
</feature>
<evidence type="ECO:0000259" key="2">
    <source>
        <dbReference type="PROSITE" id="PS50883"/>
    </source>
</evidence>
<dbReference type="eggNOG" id="COG5001">
    <property type="taxonomic scope" value="Bacteria"/>
</dbReference>
<dbReference type="AlphaFoldDB" id="I3XWJ3"/>
<dbReference type="InterPro" id="IPR035919">
    <property type="entry name" value="EAL_sf"/>
</dbReference>
<evidence type="ECO:0000259" key="3">
    <source>
        <dbReference type="PROSITE" id="PS50887"/>
    </source>
</evidence>
<feature type="domain" description="EAL" evidence="2">
    <location>
        <begin position="498"/>
        <end position="751"/>
    </location>
</feature>
<dbReference type="SUPFAM" id="SSF141868">
    <property type="entry name" value="EAL domain-like"/>
    <property type="match status" value="1"/>
</dbReference>
<dbReference type="SUPFAM" id="SSF55073">
    <property type="entry name" value="Nucleotide cyclase"/>
    <property type="match status" value="1"/>
</dbReference>
<accession>I3XWJ3</accession>
<dbReference type="Pfam" id="PF00563">
    <property type="entry name" value="EAL"/>
    <property type="match status" value="1"/>
</dbReference>
<keyword evidence="1" id="KW-0472">Membrane</keyword>
<dbReference type="NCBIfam" id="TIGR00254">
    <property type="entry name" value="GGDEF"/>
    <property type="match status" value="1"/>
</dbReference>
<dbReference type="PATRIC" id="fig|760154.4.peg.1018"/>
<dbReference type="Pfam" id="PF00990">
    <property type="entry name" value="GGDEF"/>
    <property type="match status" value="1"/>
</dbReference>
<dbReference type="EMBL" id="CP003333">
    <property type="protein sequence ID" value="AFL68317.1"/>
    <property type="molecule type" value="Genomic_DNA"/>
</dbReference>